<accession>A0A8S9X532</accession>
<proteinExistence type="predicted"/>
<evidence type="ECO:0000313" key="2">
    <source>
        <dbReference type="EMBL" id="KAF6202685.1"/>
    </source>
</evidence>
<dbReference type="Proteomes" id="UP000466442">
    <property type="component" value="Unassembled WGS sequence"/>
</dbReference>
<dbReference type="AlphaFoldDB" id="A0A8S9X532"/>
<organism evidence="2 3">
    <name type="scientific">Apolygus lucorum</name>
    <name type="common">Small green plant bug</name>
    <name type="synonym">Lygocoris lucorum</name>
    <dbReference type="NCBI Taxonomy" id="248454"/>
    <lineage>
        <taxon>Eukaryota</taxon>
        <taxon>Metazoa</taxon>
        <taxon>Ecdysozoa</taxon>
        <taxon>Arthropoda</taxon>
        <taxon>Hexapoda</taxon>
        <taxon>Insecta</taxon>
        <taxon>Pterygota</taxon>
        <taxon>Neoptera</taxon>
        <taxon>Paraneoptera</taxon>
        <taxon>Hemiptera</taxon>
        <taxon>Heteroptera</taxon>
        <taxon>Panheteroptera</taxon>
        <taxon>Cimicomorpha</taxon>
        <taxon>Miridae</taxon>
        <taxon>Mirini</taxon>
        <taxon>Apolygus</taxon>
    </lineage>
</organism>
<sequence length="123" mass="13829">MAIVMSSRSKIVVGAIVFTFVLAMVLVIGSTAGWFHGKQPPMPAPYPLQHPYAKNQISLKCEAYELEEPVNFIMHPNRPIYVNLNFISYTSDRKPAILWYSACYKSQVNAIEGEPQPGSRTRL</sequence>
<name>A0A8S9X532_APOLU</name>
<feature type="transmembrane region" description="Helical" evidence="1">
    <location>
        <begin position="12"/>
        <end position="35"/>
    </location>
</feature>
<keyword evidence="1" id="KW-0812">Transmembrane</keyword>
<keyword evidence="1" id="KW-1133">Transmembrane helix</keyword>
<gene>
    <name evidence="2" type="ORF">GE061_003086</name>
</gene>
<evidence type="ECO:0000313" key="3">
    <source>
        <dbReference type="Proteomes" id="UP000466442"/>
    </source>
</evidence>
<protein>
    <submittedName>
        <fullName evidence="2">Uncharacterized protein</fullName>
    </submittedName>
</protein>
<dbReference type="EMBL" id="WIXP02000011">
    <property type="protein sequence ID" value="KAF6202685.1"/>
    <property type="molecule type" value="Genomic_DNA"/>
</dbReference>
<reference evidence="2" key="1">
    <citation type="journal article" date="2021" name="Mol. Ecol. Resour.">
        <title>Apolygus lucorum genome provides insights into omnivorousness and mesophyll feeding.</title>
        <authorList>
            <person name="Liu Y."/>
            <person name="Liu H."/>
            <person name="Wang H."/>
            <person name="Huang T."/>
            <person name="Liu B."/>
            <person name="Yang B."/>
            <person name="Yin L."/>
            <person name="Li B."/>
            <person name="Zhang Y."/>
            <person name="Zhang S."/>
            <person name="Jiang F."/>
            <person name="Zhang X."/>
            <person name="Ren Y."/>
            <person name="Wang B."/>
            <person name="Wang S."/>
            <person name="Lu Y."/>
            <person name="Wu K."/>
            <person name="Fan W."/>
            <person name="Wang G."/>
        </authorList>
    </citation>
    <scope>NUCLEOTIDE SEQUENCE</scope>
    <source>
        <strain evidence="2">12Hb</strain>
    </source>
</reference>
<dbReference type="OrthoDB" id="8049644at2759"/>
<keyword evidence="3" id="KW-1185">Reference proteome</keyword>
<comment type="caution">
    <text evidence="2">The sequence shown here is derived from an EMBL/GenBank/DDBJ whole genome shotgun (WGS) entry which is preliminary data.</text>
</comment>
<evidence type="ECO:0000256" key="1">
    <source>
        <dbReference type="SAM" id="Phobius"/>
    </source>
</evidence>
<keyword evidence="1" id="KW-0472">Membrane</keyword>